<reference evidence="2 3" key="1">
    <citation type="submission" date="2019-02" db="EMBL/GenBank/DDBJ databases">
        <title>Draft genome sequence of Amycolatopsis sp. 8-3EHSu isolated from roots of Suaeda maritima.</title>
        <authorList>
            <person name="Duangmal K."/>
            <person name="Chantavorakit T."/>
        </authorList>
    </citation>
    <scope>NUCLEOTIDE SEQUENCE [LARGE SCALE GENOMIC DNA]</scope>
    <source>
        <strain evidence="2 3">8-3EHSu</strain>
    </source>
</reference>
<keyword evidence="1" id="KW-0472">Membrane</keyword>
<accession>A0A4Q7JC26</accession>
<dbReference type="PANTHER" id="PTHR36974">
    <property type="entry name" value="MEMBRANE PROTEIN-RELATED"/>
    <property type="match status" value="1"/>
</dbReference>
<dbReference type="PANTHER" id="PTHR36974:SF1">
    <property type="entry name" value="DOXX FAMILY MEMBRANE PROTEIN"/>
    <property type="match status" value="1"/>
</dbReference>
<organism evidence="2 3">
    <name type="scientific">Amycolatopsis suaedae</name>
    <dbReference type="NCBI Taxonomy" id="2510978"/>
    <lineage>
        <taxon>Bacteria</taxon>
        <taxon>Bacillati</taxon>
        <taxon>Actinomycetota</taxon>
        <taxon>Actinomycetes</taxon>
        <taxon>Pseudonocardiales</taxon>
        <taxon>Pseudonocardiaceae</taxon>
        <taxon>Amycolatopsis</taxon>
    </lineage>
</organism>
<dbReference type="AlphaFoldDB" id="A0A4Q7JC26"/>
<keyword evidence="1" id="KW-0812">Transmembrane</keyword>
<protein>
    <recommendedName>
        <fullName evidence="4">DoxX family membrane protein</fullName>
    </recommendedName>
</protein>
<evidence type="ECO:0000313" key="3">
    <source>
        <dbReference type="Proteomes" id="UP000292003"/>
    </source>
</evidence>
<comment type="caution">
    <text evidence="2">The sequence shown here is derived from an EMBL/GenBank/DDBJ whole genome shotgun (WGS) entry which is preliminary data.</text>
</comment>
<keyword evidence="1" id="KW-1133">Transmembrane helix</keyword>
<name>A0A4Q7JC26_9PSEU</name>
<dbReference type="RefSeq" id="WP_130474648.1">
    <property type="nucleotide sequence ID" value="NZ_SFCC01000003.1"/>
</dbReference>
<feature type="transmembrane region" description="Helical" evidence="1">
    <location>
        <begin position="34"/>
        <end position="51"/>
    </location>
</feature>
<evidence type="ECO:0008006" key="4">
    <source>
        <dbReference type="Google" id="ProtNLM"/>
    </source>
</evidence>
<dbReference type="EMBL" id="SFCC01000003">
    <property type="protein sequence ID" value="RZQ64849.1"/>
    <property type="molecule type" value="Genomic_DNA"/>
</dbReference>
<feature type="transmembrane region" description="Helical" evidence="1">
    <location>
        <begin position="63"/>
        <end position="86"/>
    </location>
</feature>
<feature type="transmembrane region" description="Helical" evidence="1">
    <location>
        <begin position="128"/>
        <end position="146"/>
    </location>
</feature>
<dbReference type="Proteomes" id="UP000292003">
    <property type="component" value="Unassembled WGS sequence"/>
</dbReference>
<gene>
    <name evidence="2" type="ORF">EWH70_08185</name>
</gene>
<keyword evidence="3" id="KW-1185">Reference proteome</keyword>
<proteinExistence type="predicted"/>
<sequence>MAPLIILIVVTLGLLAAGAAGVRALKPWPVAVRGGLAAMFTATGVAHFVGMRAELIAMVPPALPAPGLLVTVTGVLELLGAAALLWHRTAPWAAGGLSVLLVAMFPANVYAAANGLAISTGDQLAPRTAMQVVFLAATLSVVVAHLRTRRGPRARVG</sequence>
<evidence type="ECO:0000256" key="1">
    <source>
        <dbReference type="SAM" id="Phobius"/>
    </source>
</evidence>
<evidence type="ECO:0000313" key="2">
    <source>
        <dbReference type="EMBL" id="RZQ64849.1"/>
    </source>
</evidence>
<dbReference type="OrthoDB" id="129693at2"/>
<feature type="transmembrane region" description="Helical" evidence="1">
    <location>
        <begin position="92"/>
        <end position="116"/>
    </location>
</feature>